<evidence type="ECO:0000256" key="3">
    <source>
        <dbReference type="SAM" id="MobiDB-lite"/>
    </source>
</evidence>
<reference evidence="4 5" key="1">
    <citation type="submission" date="2024-03" db="EMBL/GenBank/DDBJ databases">
        <title>Aureococcus anophagefferens CCMP1851 and Kratosvirus quantuckense: Draft genome of a second virus-susceptible host strain in the model system.</title>
        <authorList>
            <person name="Chase E."/>
            <person name="Truchon A.R."/>
            <person name="Schepens W."/>
            <person name="Wilhelm S.W."/>
        </authorList>
    </citation>
    <scope>NUCLEOTIDE SEQUENCE [LARGE SCALE GENOMIC DNA]</scope>
    <source>
        <strain evidence="4 5">CCMP1851</strain>
    </source>
</reference>
<accession>A0ABR1FK62</accession>
<dbReference type="Proteomes" id="UP001363151">
    <property type="component" value="Unassembled WGS sequence"/>
</dbReference>
<gene>
    <name evidence="4" type="primary">TCEB1</name>
    <name evidence="4" type="ORF">SO694_00032045</name>
</gene>
<evidence type="ECO:0000313" key="5">
    <source>
        <dbReference type="Proteomes" id="UP001363151"/>
    </source>
</evidence>
<dbReference type="EMBL" id="JBBJCI010000368">
    <property type="protein sequence ID" value="KAK7232404.1"/>
    <property type="molecule type" value="Genomic_DNA"/>
</dbReference>
<keyword evidence="4" id="KW-0251">Elongation factor</keyword>
<dbReference type="InterPro" id="IPR001232">
    <property type="entry name" value="SKP1-like"/>
</dbReference>
<comment type="similarity">
    <text evidence="1">Belongs to the SKP1 family.</text>
</comment>
<evidence type="ECO:0000256" key="2">
    <source>
        <dbReference type="ARBA" id="ARBA00021347"/>
    </source>
</evidence>
<dbReference type="InterPro" id="IPR039948">
    <property type="entry name" value="ELC1"/>
</dbReference>
<evidence type="ECO:0000256" key="1">
    <source>
        <dbReference type="ARBA" id="ARBA00009993"/>
    </source>
</evidence>
<dbReference type="CDD" id="cd18321">
    <property type="entry name" value="BTB_POZ_EloC"/>
    <property type="match status" value="1"/>
</dbReference>
<comment type="caution">
    <text evidence="4">The sequence shown here is derived from an EMBL/GenBank/DDBJ whole genome shotgun (WGS) entry which is preliminary data.</text>
</comment>
<keyword evidence="5" id="KW-1185">Reference proteome</keyword>
<dbReference type="Gene3D" id="3.30.710.10">
    <property type="entry name" value="Potassium Channel Kv1.1, Chain A"/>
    <property type="match status" value="1"/>
</dbReference>
<proteinExistence type="inferred from homology"/>
<dbReference type="SMART" id="SM00512">
    <property type="entry name" value="Skp1"/>
    <property type="match status" value="1"/>
</dbReference>
<organism evidence="4 5">
    <name type="scientific">Aureococcus anophagefferens</name>
    <name type="common">Harmful bloom alga</name>
    <dbReference type="NCBI Taxonomy" id="44056"/>
    <lineage>
        <taxon>Eukaryota</taxon>
        <taxon>Sar</taxon>
        <taxon>Stramenopiles</taxon>
        <taxon>Ochrophyta</taxon>
        <taxon>Pelagophyceae</taxon>
        <taxon>Pelagomonadales</taxon>
        <taxon>Pelagomonadaceae</taxon>
        <taxon>Aureococcus</taxon>
    </lineage>
</organism>
<dbReference type="InterPro" id="IPR011333">
    <property type="entry name" value="SKP1/BTB/POZ_sf"/>
</dbReference>
<sequence length="133" mass="14978">MDAVATSAMDSDDVKQTPYVKLISAEGHEFWVDRKCANTSGTIKAMLSGPRGQRPARASRRPPATQRPRAAGQFTESSGEIKFPEISTPILEKVIQYFYYKLRYTNSQVRIPEFQIDPEMALELLMASNFLDC</sequence>
<name>A0ABR1FK62_AURAN</name>
<protein>
    <recommendedName>
        <fullName evidence="2">Elongin-C</fullName>
    </recommendedName>
</protein>
<keyword evidence="4" id="KW-0648">Protein biosynthesis</keyword>
<dbReference type="SUPFAM" id="SSF54695">
    <property type="entry name" value="POZ domain"/>
    <property type="match status" value="1"/>
</dbReference>
<feature type="compositionally biased region" description="Low complexity" evidence="3">
    <location>
        <begin position="49"/>
        <end position="73"/>
    </location>
</feature>
<evidence type="ECO:0000313" key="4">
    <source>
        <dbReference type="EMBL" id="KAK7232404.1"/>
    </source>
</evidence>
<dbReference type="PANTHER" id="PTHR20648">
    <property type="entry name" value="ELONGIN-C"/>
    <property type="match status" value="1"/>
</dbReference>
<feature type="region of interest" description="Disordered" evidence="3">
    <location>
        <begin position="44"/>
        <end position="78"/>
    </location>
</feature>
<dbReference type="GO" id="GO:0003746">
    <property type="term" value="F:translation elongation factor activity"/>
    <property type="evidence" value="ECO:0007669"/>
    <property type="project" value="UniProtKB-KW"/>
</dbReference>